<evidence type="ECO:0000256" key="1">
    <source>
        <dbReference type="SAM" id="Phobius"/>
    </source>
</evidence>
<feature type="non-terminal residue" evidence="2">
    <location>
        <position position="1"/>
    </location>
</feature>
<dbReference type="AlphaFoldDB" id="A0A6M1XUQ6"/>
<organism evidence="2 3">
    <name type="scientific">Staphylococcus aureus</name>
    <dbReference type="NCBI Taxonomy" id="1280"/>
    <lineage>
        <taxon>Bacteria</taxon>
        <taxon>Bacillati</taxon>
        <taxon>Bacillota</taxon>
        <taxon>Bacilli</taxon>
        <taxon>Bacillales</taxon>
        <taxon>Staphylococcaceae</taxon>
        <taxon>Staphylococcus</taxon>
    </lineage>
</organism>
<dbReference type="EMBL" id="JAALTR010000445">
    <property type="protein sequence ID" value="NGW68987.1"/>
    <property type="molecule type" value="Genomic_DNA"/>
</dbReference>
<keyword evidence="1" id="KW-0472">Membrane</keyword>
<accession>A0A6M1XUQ6</accession>
<keyword evidence="1" id="KW-0812">Transmembrane</keyword>
<feature type="transmembrane region" description="Helical" evidence="1">
    <location>
        <begin position="46"/>
        <end position="64"/>
    </location>
</feature>
<protein>
    <submittedName>
        <fullName evidence="2">MATE family efflux transporter</fullName>
    </submittedName>
</protein>
<comment type="caution">
    <text evidence="2">The sequence shown here is derived from an EMBL/GenBank/DDBJ whole genome shotgun (WGS) entry which is preliminary data.</text>
</comment>
<evidence type="ECO:0000313" key="3">
    <source>
        <dbReference type="Proteomes" id="UP000473113"/>
    </source>
</evidence>
<evidence type="ECO:0000313" key="2">
    <source>
        <dbReference type="EMBL" id="NGW68987.1"/>
    </source>
</evidence>
<name>A0A6M1XUQ6_STAAU</name>
<proteinExistence type="predicted"/>
<sequence>VLFIVGDTLEGRGQSQIPTSAGMMALLMGSCAARVLTGMWGYPGAAAASPLAWIGSVAVLLYSYMRSMKQLKHMGEEEHFTLEHAEAR</sequence>
<gene>
    <name evidence="2" type="ORF">G6Y24_16215</name>
</gene>
<dbReference type="Proteomes" id="UP000473113">
    <property type="component" value="Unassembled WGS sequence"/>
</dbReference>
<reference evidence="2 3" key="1">
    <citation type="submission" date="2020-02" db="EMBL/GenBank/DDBJ databases">
        <title>Detection of Heterogeneous Vancomycin Intermediate Resistance in Methicillin Resistant Staphylococcus aureus Isolates from Latin-America.</title>
        <authorList>
            <person name="Castro-Cardozo B."/>
            <person name="Berrio M."/>
            <person name="Vargas M.L."/>
            <person name="Carvajal L.P."/>
            <person name="Millan L.V."/>
            <person name="Rios R."/>
            <person name="Hernandez A."/>
            <person name="Rincon S.L."/>
            <person name="Cubides P."/>
            <person name="Forero E."/>
            <person name="Dinh A."/>
            <person name="Seas C."/>
            <person name="Munita J.M."/>
            <person name="Arias C.A."/>
            <person name="Reyes J."/>
            <person name="Diaz L."/>
        </authorList>
    </citation>
    <scope>NUCLEOTIDE SEQUENCE [LARGE SCALE GENOMIC DNA]</scope>
    <source>
        <strain evidence="2 3">UG255</strain>
    </source>
</reference>
<keyword evidence="1" id="KW-1133">Transmembrane helix</keyword>